<evidence type="ECO:0000313" key="2">
    <source>
        <dbReference type="Proteomes" id="UP000031668"/>
    </source>
</evidence>
<reference evidence="1 2" key="1">
    <citation type="journal article" date="2014" name="Genome Biol. Evol.">
        <title>The genome of the myxosporean Thelohanellus kitauei shows adaptations to nutrient acquisition within its fish host.</title>
        <authorList>
            <person name="Yang Y."/>
            <person name="Xiong J."/>
            <person name="Zhou Z."/>
            <person name="Huo F."/>
            <person name="Miao W."/>
            <person name="Ran C."/>
            <person name="Liu Y."/>
            <person name="Zhang J."/>
            <person name="Feng J."/>
            <person name="Wang M."/>
            <person name="Wang M."/>
            <person name="Wang L."/>
            <person name="Yao B."/>
        </authorList>
    </citation>
    <scope>NUCLEOTIDE SEQUENCE [LARGE SCALE GENOMIC DNA]</scope>
    <source>
        <strain evidence="1">Wuqing</strain>
    </source>
</reference>
<dbReference type="Proteomes" id="UP000031668">
    <property type="component" value="Unassembled WGS sequence"/>
</dbReference>
<sequence>MPSLQNITRAANKVKYGLRNVRPNPSNPGEILIPDSLKITLSNVRFLMQDETVNKRMLIFSTERNLQFLSMSSDWFVNCTFKYSLLPGKSINDYSRLFGYLVSNFISLNPARIMMNFEHVSISALRTYTFFINSRVLFSFSQCVWRKIQENSEILNRYLNDALFALNPRQLVALAFVPQTEVIVAFETLIRVEWYFVPPFPDSLEILLITLTTTLSADFEQTRQGEFLSFDLKHGINMTM</sequence>
<dbReference type="AlphaFoldDB" id="A0A0C2JDH7"/>
<dbReference type="OrthoDB" id="10051448at2759"/>
<name>A0A0C2JDH7_THEKT</name>
<dbReference type="EMBL" id="JWZT01003281">
    <property type="protein sequence ID" value="KII67203.1"/>
    <property type="molecule type" value="Genomic_DNA"/>
</dbReference>
<keyword evidence="2" id="KW-1185">Reference proteome</keyword>
<comment type="caution">
    <text evidence="1">The sequence shown here is derived from an EMBL/GenBank/DDBJ whole genome shotgun (WGS) entry which is preliminary data.</text>
</comment>
<evidence type="ECO:0000313" key="1">
    <source>
        <dbReference type="EMBL" id="KII67203.1"/>
    </source>
</evidence>
<accession>A0A0C2JDH7</accession>
<protein>
    <submittedName>
        <fullName evidence="1">Uncharacterized protein</fullName>
    </submittedName>
</protein>
<gene>
    <name evidence="1" type="ORF">RF11_04442</name>
</gene>
<organism evidence="1 2">
    <name type="scientific">Thelohanellus kitauei</name>
    <name type="common">Myxosporean</name>
    <dbReference type="NCBI Taxonomy" id="669202"/>
    <lineage>
        <taxon>Eukaryota</taxon>
        <taxon>Metazoa</taxon>
        <taxon>Cnidaria</taxon>
        <taxon>Myxozoa</taxon>
        <taxon>Myxosporea</taxon>
        <taxon>Bivalvulida</taxon>
        <taxon>Platysporina</taxon>
        <taxon>Myxobolidae</taxon>
        <taxon>Thelohanellus</taxon>
    </lineage>
</organism>
<proteinExistence type="predicted"/>